<gene>
    <name evidence="1" type="ORF">EJ06DRAFT_259494</name>
</gene>
<organism evidence="1 2">
    <name type="scientific">Trichodelitschia bisporula</name>
    <dbReference type="NCBI Taxonomy" id="703511"/>
    <lineage>
        <taxon>Eukaryota</taxon>
        <taxon>Fungi</taxon>
        <taxon>Dikarya</taxon>
        <taxon>Ascomycota</taxon>
        <taxon>Pezizomycotina</taxon>
        <taxon>Dothideomycetes</taxon>
        <taxon>Dothideomycetes incertae sedis</taxon>
        <taxon>Phaeotrichales</taxon>
        <taxon>Phaeotrichaceae</taxon>
        <taxon>Trichodelitschia</taxon>
    </lineage>
</organism>
<accession>A0A6G1HIW0</accession>
<dbReference type="EMBL" id="ML996711">
    <property type="protein sequence ID" value="KAF2395705.1"/>
    <property type="molecule type" value="Genomic_DNA"/>
</dbReference>
<proteinExistence type="predicted"/>
<name>A0A6G1HIW0_9PEZI</name>
<dbReference type="AlphaFoldDB" id="A0A6G1HIW0"/>
<protein>
    <submittedName>
        <fullName evidence="1">Uncharacterized protein</fullName>
    </submittedName>
</protein>
<sequence>MGVIGDDAETASSSRPLRWSTGPAALDRYELACPHVLPEWLGLGCCSTRTREAVANKSRCPPSLQLSHLYYLSVSASYSPPPSPSCHPTVQPYPAPIIFPPSRMPPHVVSDSQSAACPPFLTFPTSRCRPRLLRNPSGQPASGCLHFAFAGLCSRAAEIS</sequence>
<keyword evidence="2" id="KW-1185">Reference proteome</keyword>
<evidence type="ECO:0000313" key="1">
    <source>
        <dbReference type="EMBL" id="KAF2395705.1"/>
    </source>
</evidence>
<reference evidence="1" key="1">
    <citation type="journal article" date="2020" name="Stud. Mycol.">
        <title>101 Dothideomycetes genomes: a test case for predicting lifestyles and emergence of pathogens.</title>
        <authorList>
            <person name="Haridas S."/>
            <person name="Albert R."/>
            <person name="Binder M."/>
            <person name="Bloem J."/>
            <person name="Labutti K."/>
            <person name="Salamov A."/>
            <person name="Andreopoulos B."/>
            <person name="Baker S."/>
            <person name="Barry K."/>
            <person name="Bills G."/>
            <person name="Bluhm B."/>
            <person name="Cannon C."/>
            <person name="Castanera R."/>
            <person name="Culley D."/>
            <person name="Daum C."/>
            <person name="Ezra D."/>
            <person name="Gonzalez J."/>
            <person name="Henrissat B."/>
            <person name="Kuo A."/>
            <person name="Liang C."/>
            <person name="Lipzen A."/>
            <person name="Lutzoni F."/>
            <person name="Magnuson J."/>
            <person name="Mondo S."/>
            <person name="Nolan M."/>
            <person name="Ohm R."/>
            <person name="Pangilinan J."/>
            <person name="Park H.-J."/>
            <person name="Ramirez L."/>
            <person name="Alfaro M."/>
            <person name="Sun H."/>
            <person name="Tritt A."/>
            <person name="Yoshinaga Y."/>
            <person name="Zwiers L.-H."/>
            <person name="Turgeon B."/>
            <person name="Goodwin S."/>
            <person name="Spatafora J."/>
            <person name="Crous P."/>
            <person name="Grigoriev I."/>
        </authorList>
    </citation>
    <scope>NUCLEOTIDE SEQUENCE</scope>
    <source>
        <strain evidence="1">CBS 262.69</strain>
    </source>
</reference>
<dbReference type="Proteomes" id="UP000799640">
    <property type="component" value="Unassembled WGS sequence"/>
</dbReference>
<evidence type="ECO:0000313" key="2">
    <source>
        <dbReference type="Proteomes" id="UP000799640"/>
    </source>
</evidence>